<dbReference type="AlphaFoldDB" id="A0A5M6IUL3"/>
<dbReference type="EMBL" id="VWPK01000016">
    <property type="protein sequence ID" value="KAA5611984.1"/>
    <property type="molecule type" value="Genomic_DNA"/>
</dbReference>
<protein>
    <submittedName>
        <fullName evidence="2">2-hydroxyacyl-CoA dehydratase</fullName>
    </submittedName>
</protein>
<comment type="similarity">
    <text evidence="1">Belongs to the FldB/FldC dehydratase alpha/beta subunit family.</text>
</comment>
<keyword evidence="3" id="KW-1185">Reference proteome</keyword>
<accession>A0A5M6IUL3</accession>
<reference evidence="2 3" key="1">
    <citation type="submission" date="2019-09" db="EMBL/GenBank/DDBJ databases">
        <title>Genome sequence of Rhodovastum atsumiense, a diverse member of the Acetobacteraceae family of non-sulfur purple photosynthetic bacteria.</title>
        <authorList>
            <person name="Meyer T."/>
            <person name="Kyndt J."/>
        </authorList>
    </citation>
    <scope>NUCLEOTIDE SEQUENCE [LARGE SCALE GENOMIC DNA]</scope>
    <source>
        <strain evidence="2 3">DSM 21279</strain>
    </source>
</reference>
<dbReference type="PANTHER" id="PTHR30548">
    <property type="entry name" value="2-HYDROXYGLUTARYL-COA DEHYDRATASE, D-COMPONENT-RELATED"/>
    <property type="match status" value="1"/>
</dbReference>
<proteinExistence type="inferred from homology"/>
<dbReference type="Proteomes" id="UP000325255">
    <property type="component" value="Unassembled WGS sequence"/>
</dbReference>
<evidence type="ECO:0000256" key="1">
    <source>
        <dbReference type="ARBA" id="ARBA00005806"/>
    </source>
</evidence>
<evidence type="ECO:0000313" key="2">
    <source>
        <dbReference type="EMBL" id="KAA5611984.1"/>
    </source>
</evidence>
<name>A0A5M6IUL3_9PROT</name>
<evidence type="ECO:0000313" key="3">
    <source>
        <dbReference type="Proteomes" id="UP000325255"/>
    </source>
</evidence>
<dbReference type="Pfam" id="PF06050">
    <property type="entry name" value="HGD-D"/>
    <property type="match status" value="1"/>
</dbReference>
<gene>
    <name evidence="2" type="ORF">F1189_12050</name>
</gene>
<dbReference type="OrthoDB" id="9810278at2"/>
<sequence length="431" mass="48485">MVPEGVSTDVDGLTLRDLARVGQGTHTGPIQTSEALESQLAYIAETRHAHGYSRAVDRLFELVLSYVQDAEDAWRRGENVAWISAPLMPIYYANGVLAIPLSELARLGSVDALAAAEDYFQLPKESCSMVGSILGEFYLRSGRTPPRMVVYNAQCEPLNLAWELLKGEGYEVFRVESVNRPNAEDDPERVAQLQAFLIDEIRRLSLWLTGKPIDEARLGAEIVRSNRIIGKMRRMLRLRVQNPLYIRSLATVYMLAGMSTYYGKPEQYEETLDLLIEELEANAAAPIPHEKVVRLAWVGGRGQEFGVYKTLDDAGGAVTSWHSADDWTRDYRTDLPPLQAFADYLITARTLGSPVRQRKRIEEYLPEFGARGILFYGYIGCSFGSVHREIQAEYFQRLGYPSIFLEGSFQVGPPTGQMLTRVRAFVEMLSR</sequence>
<comment type="caution">
    <text evidence="2">The sequence shown here is derived from an EMBL/GenBank/DDBJ whole genome shotgun (WGS) entry which is preliminary data.</text>
</comment>
<organism evidence="2 3">
    <name type="scientific">Rhodovastum atsumiense</name>
    <dbReference type="NCBI Taxonomy" id="504468"/>
    <lineage>
        <taxon>Bacteria</taxon>
        <taxon>Pseudomonadati</taxon>
        <taxon>Pseudomonadota</taxon>
        <taxon>Alphaproteobacteria</taxon>
        <taxon>Acetobacterales</taxon>
        <taxon>Acetobacteraceae</taxon>
        <taxon>Rhodovastum</taxon>
    </lineage>
</organism>
<dbReference type="Gene3D" id="3.40.50.11900">
    <property type="match status" value="1"/>
</dbReference>
<dbReference type="InterPro" id="IPR010327">
    <property type="entry name" value="FldB/FldC_alpha/beta"/>
</dbReference>
<dbReference type="RefSeq" id="WP_150040994.1">
    <property type="nucleotide sequence ID" value="NZ_OW485601.1"/>
</dbReference>
<dbReference type="PANTHER" id="PTHR30548:SF2">
    <property type="entry name" value="2-HYDROXYACYL-COA DEHYDRATASE,D-COMPONENT"/>
    <property type="match status" value="1"/>
</dbReference>